<sequence length="208" mass="22992">MAISKLNAEQFANMAVNAAGVIFEYAGKDGKNTAMHFFGADYEATVKTQDEMFRVLRNVVTTFWEVKTKESLLRESNDGIRSKLRAGTPHRLIIRTSAGVTVKVFDLDASVWARIGLMPTKKDLERSARDRKKYIHNATKALMEALNFRVELPKDAAQPEEVQTEQSAEQATAESAAPVTVAETVAEQPARRRGRKPRNGAETVAIAA</sequence>
<dbReference type="OrthoDB" id="1045011at2"/>
<dbReference type="GeneID" id="73802969"/>
<dbReference type="EMBL" id="ABFK02000020">
    <property type="protein sequence ID" value="EDS03043.1"/>
    <property type="molecule type" value="Genomic_DNA"/>
</dbReference>
<comment type="caution">
    <text evidence="2">The sequence shown here is derived from an EMBL/GenBank/DDBJ whole genome shotgun (WGS) entry which is preliminary data.</text>
</comment>
<feature type="region of interest" description="Disordered" evidence="1">
    <location>
        <begin position="156"/>
        <end position="208"/>
    </location>
</feature>
<dbReference type="Proteomes" id="UP000005819">
    <property type="component" value="Unassembled WGS sequence"/>
</dbReference>
<evidence type="ECO:0000256" key="1">
    <source>
        <dbReference type="SAM" id="MobiDB-lite"/>
    </source>
</evidence>
<keyword evidence="3" id="KW-1185">Reference proteome</keyword>
<organism evidence="2 3">
    <name type="scientific">Alistipes putredinis DSM 17216</name>
    <dbReference type="NCBI Taxonomy" id="445970"/>
    <lineage>
        <taxon>Bacteria</taxon>
        <taxon>Pseudomonadati</taxon>
        <taxon>Bacteroidota</taxon>
        <taxon>Bacteroidia</taxon>
        <taxon>Bacteroidales</taxon>
        <taxon>Rikenellaceae</taxon>
        <taxon>Alistipes</taxon>
    </lineage>
</organism>
<evidence type="ECO:0000313" key="3">
    <source>
        <dbReference type="Proteomes" id="UP000005819"/>
    </source>
</evidence>
<evidence type="ECO:0000313" key="2">
    <source>
        <dbReference type="EMBL" id="EDS03043.1"/>
    </source>
</evidence>
<protein>
    <submittedName>
        <fullName evidence="2">Uncharacterized protein</fullName>
    </submittedName>
</protein>
<reference evidence="2" key="2">
    <citation type="submission" date="2013-09" db="EMBL/GenBank/DDBJ databases">
        <title>Draft genome sequence of Alistipes putredinis (DSM 17216).</title>
        <authorList>
            <person name="Sudarsanam P."/>
            <person name="Ley R."/>
            <person name="Guruge J."/>
            <person name="Turnbaugh P.J."/>
            <person name="Mahowald M."/>
            <person name="Liep D."/>
            <person name="Gordon J."/>
        </authorList>
    </citation>
    <scope>NUCLEOTIDE SEQUENCE</scope>
    <source>
        <strain evidence="2">DSM 17216</strain>
    </source>
</reference>
<feature type="compositionally biased region" description="Low complexity" evidence="1">
    <location>
        <begin position="160"/>
        <end position="187"/>
    </location>
</feature>
<gene>
    <name evidence="2" type="ORF">ALIPUT_02581</name>
</gene>
<name>B0MZK7_9BACT</name>
<accession>B0MZK7</accession>
<dbReference type="AlphaFoldDB" id="B0MZK7"/>
<dbReference type="HOGENOM" id="CLU_1425405_0_0_10"/>
<reference evidence="2" key="1">
    <citation type="submission" date="2007-10" db="EMBL/GenBank/DDBJ databases">
        <authorList>
            <person name="Fulton L."/>
            <person name="Clifton S."/>
            <person name="Fulton B."/>
            <person name="Xu J."/>
            <person name="Minx P."/>
            <person name="Pepin K.H."/>
            <person name="Johnson M."/>
            <person name="Thiruvilangam P."/>
            <person name="Bhonagiri V."/>
            <person name="Nash W.E."/>
            <person name="Mardis E.R."/>
            <person name="Wilson R.K."/>
        </authorList>
    </citation>
    <scope>NUCLEOTIDE SEQUENCE [LARGE SCALE GENOMIC DNA]</scope>
    <source>
        <strain evidence="2">DSM 17216</strain>
    </source>
</reference>
<proteinExistence type="predicted"/>
<dbReference type="RefSeq" id="WP_004328624.1">
    <property type="nucleotide sequence ID" value="NZ_DS499577.1"/>
</dbReference>
<dbReference type="eggNOG" id="ENOG5033R59">
    <property type="taxonomic scope" value="Bacteria"/>
</dbReference>